<proteinExistence type="predicted"/>
<dbReference type="Pfam" id="PF00485">
    <property type="entry name" value="PRK"/>
    <property type="match status" value="1"/>
</dbReference>
<dbReference type="SUPFAM" id="SSF52540">
    <property type="entry name" value="P-loop containing nucleoside triphosphate hydrolases"/>
    <property type="match status" value="1"/>
</dbReference>
<dbReference type="InterPro" id="IPR006083">
    <property type="entry name" value="PRK/URK"/>
</dbReference>
<dbReference type="InterPro" id="IPR018163">
    <property type="entry name" value="Thr/Ala-tRNA-synth_IIc_edit"/>
</dbReference>
<dbReference type="Gene3D" id="3.40.50.300">
    <property type="entry name" value="P-loop containing nucleotide triphosphate hydrolases"/>
    <property type="match status" value="1"/>
</dbReference>
<dbReference type="PANTHER" id="PTHR10285">
    <property type="entry name" value="URIDINE KINASE"/>
    <property type="match status" value="1"/>
</dbReference>
<keyword evidence="2" id="KW-0418">Kinase</keyword>
<evidence type="ECO:0000313" key="3">
    <source>
        <dbReference type="Proteomes" id="UP000324143"/>
    </source>
</evidence>
<evidence type="ECO:0000259" key="1">
    <source>
        <dbReference type="Pfam" id="PF00485"/>
    </source>
</evidence>
<name>A0A5D0MJL2_9BACT</name>
<keyword evidence="3" id="KW-1185">Reference proteome</keyword>
<dbReference type="GO" id="GO:0005524">
    <property type="term" value="F:ATP binding"/>
    <property type="evidence" value="ECO:0007669"/>
    <property type="project" value="InterPro"/>
</dbReference>
<organism evidence="2 3">
    <name type="scientific">Candidatus Mcinerneyibacterium aminivorans</name>
    <dbReference type="NCBI Taxonomy" id="2703815"/>
    <lineage>
        <taxon>Bacteria</taxon>
        <taxon>Candidatus Macinerneyibacteriota</taxon>
        <taxon>Candidatus Mcinerneyibacteria</taxon>
        <taxon>Candidatus Mcinerneyibacteriales</taxon>
        <taxon>Candidatus Mcinerneyibacteriaceae</taxon>
        <taxon>Candidatus Mcinerneyibacterium</taxon>
    </lineage>
</organism>
<protein>
    <submittedName>
        <fullName evidence="2">Nucleoside kinase</fullName>
    </submittedName>
</protein>
<evidence type="ECO:0000313" key="2">
    <source>
        <dbReference type="EMBL" id="TYB31793.1"/>
    </source>
</evidence>
<dbReference type="SUPFAM" id="SSF55186">
    <property type="entry name" value="ThrRS/AlaRS common domain"/>
    <property type="match status" value="1"/>
</dbReference>
<feature type="domain" description="Phosphoribulokinase/uridine kinase" evidence="1">
    <location>
        <begin position="273"/>
        <end position="467"/>
    </location>
</feature>
<keyword evidence="2" id="KW-0808">Transferase</keyword>
<dbReference type="InterPro" id="IPR027417">
    <property type="entry name" value="P-loop_NTPase"/>
</dbReference>
<reference evidence="2" key="1">
    <citation type="submission" date="2019-08" db="EMBL/GenBank/DDBJ databases">
        <title>Genomic characterization of a novel candidate phylum (ARYD3) from a high temperature, high salinity tertiary oil reservoir in north central Oklahoma, USA.</title>
        <authorList>
            <person name="Youssef N.H."/>
            <person name="Yadav A."/>
            <person name="Elshahed M.S."/>
        </authorList>
    </citation>
    <scope>NUCLEOTIDE SEQUENCE [LARGE SCALE GENOMIC DNA]</scope>
    <source>
        <strain evidence="2">ARYD3</strain>
    </source>
</reference>
<dbReference type="Proteomes" id="UP000324143">
    <property type="component" value="Unassembled WGS sequence"/>
</dbReference>
<dbReference type="Gene3D" id="3.30.980.10">
    <property type="entry name" value="Threonyl-trna Synthetase, Chain A, domain 2"/>
    <property type="match status" value="1"/>
</dbReference>
<comment type="caution">
    <text evidence="2">The sequence shown here is derived from an EMBL/GenBank/DDBJ whole genome shotgun (WGS) entry which is preliminary data.</text>
</comment>
<sequence length="532" mass="62341">MSEDLNKIFIDKNNVAIKAEGKIYSKYEIDKNLIQDMDYEVIKLNEKEGYRIYEKSLIMLLAAAIKKIYPDSKFSVEHTLSHGIYCKFESNQAKILKISHINEIKQKMKKLVEEDIDFKIIEKGNKELYRLLKKNNLEKKAEILKKKNLNKLIKLTDEVYELPYYNTVPSTGYLNIFNLLYYPPGFILKLPDRANMKKIAFFKESKKLFRIHQEYEKWTDIIDIKYAPSLNEKIDQNLHKEMILISEKMHEKKIVDISDNILENLDRSRLLLVSGPSASGKTTFSKRLAIHLKAAGLKPITIEMDDYFFPRKQTPIDENGNKDFESIKAIDISKFNEDILRMLEGEEVTLPEYDFVSGVRKKGKTIKIGHNDPIIIEGIHSLHPSLTKFIPDNIKFKIYVSALTPLNLDRYNRIHTSDVRLIRRIVRDAQFRGHSADETLKMWTDVQKGENKYIFPFQERADVMFNSALPYEISVLKDFCKRFLIHVKEDSIYYAEARKLLNILELFNSIDPYYVPKSSILREFIGNSIFDY</sequence>
<gene>
    <name evidence="2" type="ORF">FXF47_02670</name>
</gene>
<dbReference type="AlphaFoldDB" id="A0A5D0MJL2"/>
<accession>A0A5D0MJL2</accession>
<dbReference type="EMBL" id="VSIX01000029">
    <property type="protein sequence ID" value="TYB31793.1"/>
    <property type="molecule type" value="Genomic_DNA"/>
</dbReference>
<dbReference type="CDD" id="cd02028">
    <property type="entry name" value="UMPK_like"/>
    <property type="match status" value="1"/>
</dbReference>
<dbReference type="GO" id="GO:0016301">
    <property type="term" value="F:kinase activity"/>
    <property type="evidence" value="ECO:0007669"/>
    <property type="project" value="UniProtKB-KW"/>
</dbReference>